<name>A0A6N4VH38_9MYCO</name>
<dbReference type="EMBL" id="AP022570">
    <property type="protein sequence ID" value="BBX53749.1"/>
    <property type="molecule type" value="Genomic_DNA"/>
</dbReference>
<keyword evidence="1" id="KW-0472">Membrane</keyword>
<gene>
    <name evidence="3" type="ORF">MPOR_47750</name>
</gene>
<organism evidence="3 4">
    <name type="scientific">Mycolicibacterium poriferae</name>
    <dbReference type="NCBI Taxonomy" id="39694"/>
    <lineage>
        <taxon>Bacteria</taxon>
        <taxon>Bacillati</taxon>
        <taxon>Actinomycetota</taxon>
        <taxon>Actinomycetes</taxon>
        <taxon>Mycobacteriales</taxon>
        <taxon>Mycobacteriaceae</taxon>
        <taxon>Mycolicibacterium</taxon>
    </lineage>
</organism>
<proteinExistence type="predicted"/>
<dbReference type="PROSITE" id="PS51549">
    <property type="entry name" value="DM13"/>
    <property type="match status" value="1"/>
</dbReference>
<accession>A0A6N4VH38</accession>
<dbReference type="KEGG" id="mpof:MPOR_47750"/>
<dbReference type="Pfam" id="PF10517">
    <property type="entry name" value="DM13"/>
    <property type="match status" value="1"/>
</dbReference>
<evidence type="ECO:0000259" key="2">
    <source>
        <dbReference type="PROSITE" id="PS51549"/>
    </source>
</evidence>
<feature type="transmembrane region" description="Helical" evidence="1">
    <location>
        <begin position="93"/>
        <end position="112"/>
    </location>
</feature>
<evidence type="ECO:0000256" key="1">
    <source>
        <dbReference type="SAM" id="Phobius"/>
    </source>
</evidence>
<keyword evidence="1" id="KW-0812">Transmembrane</keyword>
<keyword evidence="1" id="KW-1133">Transmembrane helix</keyword>
<evidence type="ECO:0000313" key="3">
    <source>
        <dbReference type="EMBL" id="BBX53749.1"/>
    </source>
</evidence>
<keyword evidence="4" id="KW-1185">Reference proteome</keyword>
<reference evidence="3 4" key="1">
    <citation type="journal article" date="2019" name="Emerg. Microbes Infect.">
        <title>Comprehensive subspecies identification of 175 nontuberculous mycobacteria species based on 7547 genomic profiles.</title>
        <authorList>
            <person name="Matsumoto Y."/>
            <person name="Kinjo T."/>
            <person name="Motooka D."/>
            <person name="Nabeya D."/>
            <person name="Jung N."/>
            <person name="Uechi K."/>
            <person name="Horii T."/>
            <person name="Iida T."/>
            <person name="Fujita J."/>
            <person name="Nakamura S."/>
        </authorList>
    </citation>
    <scope>NUCLEOTIDE SEQUENCE [LARGE SCALE GENOMIC DNA]</scope>
    <source>
        <strain evidence="3 4">JCM 12603</strain>
    </source>
</reference>
<sequence>MAVEQTRVETGVRHHVASRLVQFAGQMRTLRFDRADQSHCHRYIISPASTGIQVVGSIFPGSVTDAPAAFDNHLVTEPSRSPRSRRRFLRHPATIVGLVVVVVAAGFAAYWFQPWKLFTSTTVDEAPPAATAGQDPGPQVTATGAAVTHVVAQGDLISHEHPTSGTVQLLRLPDDSLVVRIEDLDTSDGPDLKVWLTDAAVSPGLDNAGVFDDGRWVDLGSLKGNRGSANYPVPSDADIDGLDSVSIWCDRFNVSFGAAELSPRT</sequence>
<protein>
    <recommendedName>
        <fullName evidence="2">DM13 domain-containing protein</fullName>
    </recommendedName>
</protein>
<dbReference type="InterPro" id="IPR019545">
    <property type="entry name" value="DM13_domain"/>
</dbReference>
<dbReference type="Proteomes" id="UP000466785">
    <property type="component" value="Chromosome"/>
</dbReference>
<dbReference type="AlphaFoldDB" id="A0A6N4VH38"/>
<evidence type="ECO:0000313" key="4">
    <source>
        <dbReference type="Proteomes" id="UP000466785"/>
    </source>
</evidence>
<feature type="domain" description="DM13" evidence="2">
    <location>
        <begin position="150"/>
        <end position="262"/>
    </location>
</feature>